<dbReference type="PROSITE" id="PS00216">
    <property type="entry name" value="SUGAR_TRANSPORT_1"/>
    <property type="match status" value="1"/>
</dbReference>
<proteinExistence type="predicted"/>
<dbReference type="EMBL" id="JACIBU010000001">
    <property type="protein sequence ID" value="MBB3676180.1"/>
    <property type="molecule type" value="Genomic_DNA"/>
</dbReference>
<dbReference type="Gene3D" id="1.20.1720.10">
    <property type="entry name" value="Multidrug resistance protein D"/>
    <property type="match status" value="1"/>
</dbReference>
<evidence type="ECO:0000313" key="10">
    <source>
        <dbReference type="EMBL" id="PZA21873.1"/>
    </source>
</evidence>
<protein>
    <submittedName>
        <fullName evidence="9">EmrB/QacA subfamily drug resistance transporter</fullName>
    </submittedName>
    <submittedName>
        <fullName evidence="10">MFS transporter</fullName>
    </submittedName>
</protein>
<dbReference type="NCBIfam" id="TIGR00711">
    <property type="entry name" value="efflux_EmrB"/>
    <property type="match status" value="1"/>
</dbReference>
<organism evidence="10 11">
    <name type="scientific">Modestobacter versicolor</name>
    <dbReference type="NCBI Taxonomy" id="429133"/>
    <lineage>
        <taxon>Bacteria</taxon>
        <taxon>Bacillati</taxon>
        <taxon>Actinomycetota</taxon>
        <taxon>Actinomycetes</taxon>
        <taxon>Geodermatophilales</taxon>
        <taxon>Geodermatophilaceae</taxon>
        <taxon>Modestobacter</taxon>
    </lineage>
</organism>
<dbReference type="Proteomes" id="UP000247602">
    <property type="component" value="Unassembled WGS sequence"/>
</dbReference>
<dbReference type="GO" id="GO:0005886">
    <property type="term" value="C:plasma membrane"/>
    <property type="evidence" value="ECO:0007669"/>
    <property type="project" value="UniProtKB-SubCell"/>
</dbReference>
<dbReference type="PANTHER" id="PTHR42718">
    <property type="entry name" value="MAJOR FACILITATOR SUPERFAMILY MULTIDRUG TRANSPORTER MFSC"/>
    <property type="match status" value="1"/>
</dbReference>
<evidence type="ECO:0000256" key="7">
    <source>
        <dbReference type="SAM" id="Phobius"/>
    </source>
</evidence>
<feature type="transmembrane region" description="Helical" evidence="7">
    <location>
        <begin position="104"/>
        <end position="126"/>
    </location>
</feature>
<keyword evidence="2" id="KW-0813">Transport</keyword>
<dbReference type="InterPro" id="IPR020846">
    <property type="entry name" value="MFS_dom"/>
</dbReference>
<dbReference type="InterPro" id="IPR005829">
    <property type="entry name" value="Sugar_transporter_CS"/>
</dbReference>
<evidence type="ECO:0000313" key="11">
    <source>
        <dbReference type="Proteomes" id="UP000247602"/>
    </source>
</evidence>
<feature type="transmembrane region" description="Helical" evidence="7">
    <location>
        <begin position="35"/>
        <end position="55"/>
    </location>
</feature>
<dbReference type="Proteomes" id="UP000580718">
    <property type="component" value="Unassembled WGS sequence"/>
</dbReference>
<feature type="transmembrane region" description="Helical" evidence="7">
    <location>
        <begin position="221"/>
        <end position="242"/>
    </location>
</feature>
<dbReference type="EMBL" id="QKNV01000061">
    <property type="protein sequence ID" value="PZA21873.1"/>
    <property type="molecule type" value="Genomic_DNA"/>
</dbReference>
<dbReference type="PRINTS" id="PR01036">
    <property type="entry name" value="TCRTETB"/>
</dbReference>
<reference evidence="9 12" key="2">
    <citation type="submission" date="2020-08" db="EMBL/GenBank/DDBJ databases">
        <title>Sequencing the genomes of 1000 actinobacteria strains.</title>
        <authorList>
            <person name="Klenk H.-P."/>
        </authorList>
    </citation>
    <scope>NUCLEOTIDE SEQUENCE [LARGE SCALE GENOMIC DNA]</scope>
    <source>
        <strain evidence="9 12">DSM 16678</strain>
    </source>
</reference>
<evidence type="ECO:0000256" key="4">
    <source>
        <dbReference type="ARBA" id="ARBA00022692"/>
    </source>
</evidence>
<feature type="transmembrane region" description="Helical" evidence="7">
    <location>
        <begin position="132"/>
        <end position="151"/>
    </location>
</feature>
<feature type="transmembrane region" description="Helical" evidence="7">
    <location>
        <begin position="293"/>
        <end position="316"/>
    </location>
</feature>
<accession>A0A323VCS9</accession>
<dbReference type="Gene3D" id="1.20.1250.20">
    <property type="entry name" value="MFS general substrate transporter like domains"/>
    <property type="match status" value="1"/>
</dbReference>
<feature type="domain" description="Major facilitator superfamily (MFS) profile" evidence="8">
    <location>
        <begin position="37"/>
        <end position="495"/>
    </location>
</feature>
<dbReference type="InterPro" id="IPR036259">
    <property type="entry name" value="MFS_trans_sf"/>
</dbReference>
<gene>
    <name evidence="10" type="ORF">DMO24_08040</name>
    <name evidence="9" type="ORF">FHX36_001915</name>
</gene>
<dbReference type="CDD" id="cd17321">
    <property type="entry name" value="MFS_MMR_MDR_like"/>
    <property type="match status" value="1"/>
</dbReference>
<evidence type="ECO:0000256" key="6">
    <source>
        <dbReference type="ARBA" id="ARBA00023136"/>
    </source>
</evidence>
<dbReference type="InterPro" id="IPR004638">
    <property type="entry name" value="EmrB-like"/>
</dbReference>
<feature type="transmembrane region" description="Helical" evidence="7">
    <location>
        <begin position="357"/>
        <end position="374"/>
    </location>
</feature>
<dbReference type="InterPro" id="IPR011701">
    <property type="entry name" value="MFS"/>
</dbReference>
<keyword evidence="4 7" id="KW-0812">Transmembrane</keyword>
<keyword evidence="5 7" id="KW-1133">Transmembrane helix</keyword>
<evidence type="ECO:0000256" key="1">
    <source>
        <dbReference type="ARBA" id="ARBA00004651"/>
    </source>
</evidence>
<keyword evidence="3" id="KW-1003">Cell membrane</keyword>
<keyword evidence="11" id="KW-1185">Reference proteome</keyword>
<feature type="transmembrane region" description="Helical" evidence="7">
    <location>
        <begin position="328"/>
        <end position="350"/>
    </location>
</feature>
<comment type="subcellular location">
    <subcellularLocation>
        <location evidence="1">Cell membrane</location>
        <topology evidence="1">Multi-pass membrane protein</topology>
    </subcellularLocation>
</comment>
<feature type="transmembrane region" description="Helical" evidence="7">
    <location>
        <begin position="386"/>
        <end position="409"/>
    </location>
</feature>
<evidence type="ECO:0000259" key="8">
    <source>
        <dbReference type="PROSITE" id="PS50850"/>
    </source>
</evidence>
<evidence type="ECO:0000256" key="3">
    <source>
        <dbReference type="ARBA" id="ARBA00022475"/>
    </source>
</evidence>
<dbReference type="RefSeq" id="WP_110551793.1">
    <property type="nucleotide sequence ID" value="NZ_JACIBU010000001.1"/>
</dbReference>
<dbReference type="AlphaFoldDB" id="A0A323VCS9"/>
<feature type="transmembrane region" description="Helical" evidence="7">
    <location>
        <begin position="472"/>
        <end position="491"/>
    </location>
</feature>
<evidence type="ECO:0000313" key="9">
    <source>
        <dbReference type="EMBL" id="MBB3676180.1"/>
    </source>
</evidence>
<reference evidence="10 11" key="1">
    <citation type="submission" date="2018-06" db="EMBL/GenBank/DDBJ databases">
        <title>Draft genome sequence of Modestobacter versicolor CP153-2.</title>
        <authorList>
            <person name="Gundlapally S.R."/>
        </authorList>
    </citation>
    <scope>NUCLEOTIDE SEQUENCE [LARGE SCALE GENOMIC DNA]</scope>
    <source>
        <strain evidence="10 11">CP153-2</strain>
    </source>
</reference>
<dbReference type="GO" id="GO:0022857">
    <property type="term" value="F:transmembrane transporter activity"/>
    <property type="evidence" value="ECO:0007669"/>
    <property type="project" value="InterPro"/>
</dbReference>
<comment type="caution">
    <text evidence="10">The sequence shown here is derived from an EMBL/GenBank/DDBJ whole genome shotgun (WGS) entry which is preliminary data.</text>
</comment>
<sequence length="509" mass="52208">MSHPAPPSTGLTGPETAEAKATAALEQERDHGRRWWTLATLGLAQLMVVLDATIVNIALPSAQADLGFGDADRQWVVTAYALAFGGLLLLGGRLADLFGRRRMLLIGLAGFAVASALGGAATGFGTLVAARALQGVFGALLAPAALSLLTITFSDPKERGKAFGIFGAIAGAGAAIGLLLGGVLTEYLSWRWCLYVNVPIAVVAGLGAVRFVRKVAPASGVHLDIPGVITAVLGLGGLVYAFARAESDGWADPVTVALIVVSTLLLVSFVVLQQRVAHPLLPLRVVLDRRRGGAYLAITLAAIGMFAVFLFLTYYLQQTKGFSPLKSGVAFLPFVAGILTSSTVVVPRLLPKIGPRFLIVTGQLLGMAGLLYLWRLEATSGYLVHVLPALFVMGSGMGLIFASCFNTATSGTRPADAGVASALVNTGQQVGGALGTALLNTFAASATASYLSGRQPSASVLADAAVAGETRAFLIAAGVFLLGAVVSLVVIPSGPNPVPQRGAPVPAGH</sequence>
<dbReference type="SUPFAM" id="SSF103473">
    <property type="entry name" value="MFS general substrate transporter"/>
    <property type="match status" value="1"/>
</dbReference>
<evidence type="ECO:0000256" key="5">
    <source>
        <dbReference type="ARBA" id="ARBA00022989"/>
    </source>
</evidence>
<feature type="transmembrane region" description="Helical" evidence="7">
    <location>
        <begin position="189"/>
        <end position="209"/>
    </location>
</feature>
<feature type="transmembrane region" description="Helical" evidence="7">
    <location>
        <begin position="163"/>
        <end position="183"/>
    </location>
</feature>
<dbReference type="Pfam" id="PF07690">
    <property type="entry name" value="MFS_1"/>
    <property type="match status" value="1"/>
</dbReference>
<evidence type="ECO:0000313" key="12">
    <source>
        <dbReference type="Proteomes" id="UP000580718"/>
    </source>
</evidence>
<feature type="transmembrane region" description="Helical" evidence="7">
    <location>
        <begin position="75"/>
        <end position="92"/>
    </location>
</feature>
<name>A0A323VCS9_9ACTN</name>
<evidence type="ECO:0000256" key="2">
    <source>
        <dbReference type="ARBA" id="ARBA00022448"/>
    </source>
</evidence>
<keyword evidence="6 7" id="KW-0472">Membrane</keyword>
<feature type="transmembrane region" description="Helical" evidence="7">
    <location>
        <begin position="254"/>
        <end position="272"/>
    </location>
</feature>
<dbReference type="OrthoDB" id="4080117at2"/>
<dbReference type="PANTHER" id="PTHR42718:SF46">
    <property type="entry name" value="BLR6921 PROTEIN"/>
    <property type="match status" value="1"/>
</dbReference>
<dbReference type="PROSITE" id="PS50850">
    <property type="entry name" value="MFS"/>
    <property type="match status" value="1"/>
</dbReference>